<dbReference type="GO" id="GO:0005634">
    <property type="term" value="C:nucleus"/>
    <property type="evidence" value="ECO:0007669"/>
    <property type="project" value="UniProtKB-SubCell"/>
</dbReference>
<keyword evidence="2" id="KW-0805">Transcription regulation</keyword>
<keyword evidence="4" id="KW-0804">Transcription</keyword>
<dbReference type="Proteomes" id="UP001378960">
    <property type="component" value="Unassembled WGS sequence"/>
</dbReference>
<evidence type="ECO:0000256" key="1">
    <source>
        <dbReference type="ARBA" id="ARBA00004123"/>
    </source>
</evidence>
<evidence type="ECO:0000313" key="7">
    <source>
        <dbReference type="Proteomes" id="UP001378960"/>
    </source>
</evidence>
<keyword evidence="5" id="KW-0539">Nucleus</keyword>
<comment type="subcellular location">
    <subcellularLocation>
        <location evidence="1">Nucleus</location>
    </subcellularLocation>
</comment>
<evidence type="ECO:0000256" key="5">
    <source>
        <dbReference type="ARBA" id="ARBA00023242"/>
    </source>
</evidence>
<keyword evidence="3" id="KW-0238">DNA-binding</keyword>
<evidence type="ECO:0000313" key="6">
    <source>
        <dbReference type="EMBL" id="GMM46763.1"/>
    </source>
</evidence>
<dbReference type="InterPro" id="IPR051089">
    <property type="entry name" value="prtT"/>
</dbReference>
<dbReference type="CDD" id="cd12148">
    <property type="entry name" value="fungal_TF_MHR"/>
    <property type="match status" value="1"/>
</dbReference>
<dbReference type="PANTHER" id="PTHR31845:SF10">
    <property type="entry name" value="ZN(II)2CYS6 TRANSCRIPTION FACTOR (EUROFUNG)"/>
    <property type="match status" value="1"/>
</dbReference>
<comment type="caution">
    <text evidence="6">The sequence shown here is derived from an EMBL/GenBank/DDBJ whole genome shotgun (WGS) entry which is preliminary data.</text>
</comment>
<dbReference type="GO" id="GO:0000976">
    <property type="term" value="F:transcription cis-regulatory region binding"/>
    <property type="evidence" value="ECO:0007669"/>
    <property type="project" value="TreeGrafter"/>
</dbReference>
<keyword evidence="7" id="KW-1185">Reference proteome</keyword>
<dbReference type="PANTHER" id="PTHR31845">
    <property type="entry name" value="FINGER DOMAIN PROTEIN, PUTATIVE-RELATED"/>
    <property type="match status" value="1"/>
</dbReference>
<gene>
    <name evidence="6" type="ORF">DAPK24_033380</name>
</gene>
<dbReference type="GO" id="GO:0000981">
    <property type="term" value="F:DNA-binding transcription factor activity, RNA polymerase II-specific"/>
    <property type="evidence" value="ECO:0007669"/>
    <property type="project" value="TreeGrafter"/>
</dbReference>
<dbReference type="EMBL" id="BTGB01000004">
    <property type="protein sequence ID" value="GMM46763.1"/>
    <property type="molecule type" value="Genomic_DNA"/>
</dbReference>
<name>A0AAV5R6D8_PICKL</name>
<organism evidence="6 7">
    <name type="scientific">Pichia kluyveri</name>
    <name type="common">Yeast</name>
    <dbReference type="NCBI Taxonomy" id="36015"/>
    <lineage>
        <taxon>Eukaryota</taxon>
        <taxon>Fungi</taxon>
        <taxon>Dikarya</taxon>
        <taxon>Ascomycota</taxon>
        <taxon>Saccharomycotina</taxon>
        <taxon>Pichiomycetes</taxon>
        <taxon>Pichiales</taxon>
        <taxon>Pichiaceae</taxon>
        <taxon>Pichia</taxon>
    </lineage>
</organism>
<evidence type="ECO:0000256" key="4">
    <source>
        <dbReference type="ARBA" id="ARBA00023163"/>
    </source>
</evidence>
<accession>A0AAV5R6D8</accession>
<proteinExistence type="predicted"/>
<sequence length="708" mass="82191">MKLKVTQDEIQHLREELRKRDEIIKVLKGFDNKDNNIKDLSLNEKLQIYSNEIKQLNNLSQESIKTLNSSFDISTTFSSQFIKAAERRVQLCESQMPSLDILGNNLLTYSQCCKLLSIFINEIYPRYPFIELPHNLNINYLREHEPLLFVLMIYIALIADNREEISIEVQLQLECLIAKSISSEILLIGNKSLNILKITLLYILWYSAPELFHHRRYHMFTSLCVSMVHDLGINGRPYFFYNKDDGSVKKTLITNNDKEDNTSLEIKSIVLIVYIIYMAISFFFKRVVFLEWTEYLEECCIKLENSNLRKYKLIVIYAKMNHLMEFIYNNIHKLSEQLTVLELSSNKYKMSLIDYLNQINLLKVKIINNFKENSSDYNLLMSYIYSVQAYIYEPAIQTLVKSKEITTKEYNEVFYSTLHQICESCILSLKHFNKLNINEMAVNPLFHTSRILYTSGMLLRIRYLSLTIPKNGKGKLFTDESLNIIKQLIKKIDETTIKFSKNHFIKKVRIVLGLFIHTCLNQWNLSYKSTINDINNANNNNANNNNFNNNNNNNNVENIITDSGNNIDNSGPTTTSFTYLNPQDKKGWISSINNYFPSTDMGGSPEYSSVSSPPTPILQIIHSPNTNNNSNINSNINQTNNNPTINTWFTNNTNNTSNNMPPPNNSTANITQPESNLAWEQQYMAFNDEFWSDLFFDEEEPAIPPNLL</sequence>
<protein>
    <submittedName>
        <fullName evidence="6">War1 protein</fullName>
    </submittedName>
</protein>
<reference evidence="6 7" key="1">
    <citation type="journal article" date="2023" name="Elife">
        <title>Identification of key yeast species and microbe-microbe interactions impacting larval growth of Drosophila in the wild.</title>
        <authorList>
            <person name="Mure A."/>
            <person name="Sugiura Y."/>
            <person name="Maeda R."/>
            <person name="Honda K."/>
            <person name="Sakurai N."/>
            <person name="Takahashi Y."/>
            <person name="Watada M."/>
            <person name="Katoh T."/>
            <person name="Gotoh A."/>
            <person name="Gotoh Y."/>
            <person name="Taniguchi I."/>
            <person name="Nakamura K."/>
            <person name="Hayashi T."/>
            <person name="Katayama T."/>
            <person name="Uemura T."/>
            <person name="Hattori Y."/>
        </authorList>
    </citation>
    <scope>NUCLEOTIDE SEQUENCE [LARGE SCALE GENOMIC DNA]</scope>
    <source>
        <strain evidence="6 7">PK-24</strain>
    </source>
</reference>
<evidence type="ECO:0000256" key="3">
    <source>
        <dbReference type="ARBA" id="ARBA00023125"/>
    </source>
</evidence>
<evidence type="ECO:0000256" key="2">
    <source>
        <dbReference type="ARBA" id="ARBA00023015"/>
    </source>
</evidence>
<dbReference type="AlphaFoldDB" id="A0AAV5R6D8"/>